<evidence type="ECO:0000313" key="11">
    <source>
        <dbReference type="EMBL" id="SDF57217.1"/>
    </source>
</evidence>
<gene>
    <name evidence="11" type="ORF">SAMN05216557_10484</name>
</gene>
<keyword evidence="2 7" id="KW-0813">Transport</keyword>
<comment type="similarity">
    <text evidence="7">Belongs to the TonB-dependent receptor family.</text>
</comment>
<dbReference type="InterPro" id="IPR012910">
    <property type="entry name" value="Plug_dom"/>
</dbReference>
<protein>
    <submittedName>
        <fullName evidence="11">TonB dependent receptor</fullName>
    </submittedName>
</protein>
<keyword evidence="5 7" id="KW-0472">Membrane</keyword>
<dbReference type="SUPFAM" id="SSF56935">
    <property type="entry name" value="Porins"/>
    <property type="match status" value="1"/>
</dbReference>
<dbReference type="Proteomes" id="UP000323502">
    <property type="component" value="Unassembled WGS sequence"/>
</dbReference>
<feature type="signal peptide" evidence="9">
    <location>
        <begin position="1"/>
        <end position="24"/>
    </location>
</feature>
<evidence type="ECO:0000256" key="2">
    <source>
        <dbReference type="ARBA" id="ARBA00022448"/>
    </source>
</evidence>
<feature type="compositionally biased region" description="Polar residues" evidence="8">
    <location>
        <begin position="26"/>
        <end position="48"/>
    </location>
</feature>
<dbReference type="Pfam" id="PF07715">
    <property type="entry name" value="Plug"/>
    <property type="match status" value="1"/>
</dbReference>
<dbReference type="PANTHER" id="PTHR47234">
    <property type="match status" value="1"/>
</dbReference>
<comment type="subcellular location">
    <subcellularLocation>
        <location evidence="1 7">Cell outer membrane</location>
        <topology evidence="1 7">Multi-pass membrane protein</topology>
    </subcellularLocation>
</comment>
<keyword evidence="9" id="KW-0732">Signal</keyword>
<evidence type="ECO:0000256" key="1">
    <source>
        <dbReference type="ARBA" id="ARBA00004571"/>
    </source>
</evidence>
<dbReference type="PANTHER" id="PTHR47234:SF3">
    <property type="entry name" value="SECRETIN_TONB SHORT N-TERMINAL DOMAIN-CONTAINING PROTEIN"/>
    <property type="match status" value="1"/>
</dbReference>
<dbReference type="AlphaFoldDB" id="A0A1G7M619"/>
<sequence length="1023" mass="111262">MRFTSSTSVLAVVAVMSSISPAFGQSADQEASQTTTEDQDEAANTRSAIISGRTGSSGSGTDIIVTGTRIQRPNNKSAAPIVTVTANDIQAQGATTIEEVLNRLPQVQQNSEQNFSDSTGRQRIKLRTLGYERTLSLIDGLRFGLPNTIDVGIIPNSLVERIDVLSGGASSVYGSDAVAGVVNFILKKNFEGIRADAQYSFFNHNNRENAITDAARRANLSVPLGMTNDGGRSDVSVAAGVNLFDKRVNITGFVNYRHSDFLRIGDRSHAVCEVTQPTNTSPLSCNPSTFLAAGVIIPRTGPRANQTLVNDPSGSGRLVPYGSVPGTSGSPYDDWAFQREFNRINVGGFLTAKLAEDMELYGNGLYYRDRSSSPILNRFLASVQLAPGTPYQIGCNNPFLSASQAADLGCPSLGSSTIVPLDVRYRFDGIGPLQIRSVNQQYRFVAGIRGRTEDGIWSYDLAGMLSQGKINTNFGTPVSDRLRNERSIDVVSVNGVPTCRSVVNGTDPSCIPFNPFIPYNNNRAAYDYIYGNTAAPNQVTDSRMRQVVGTISGDLTNFGIKSPWADQGVAVALGIEYRDELLDVNGNDTFNAQQQSTNGRFTQNILESNIEVQLPIADQRPWADQLQINGGYRISRYNRLEGYFNTWKVEGIWGPIRDITFRGSINRAQRAPDVGSAQGAANIFFNQGFYNDPCASRVNPANTGGPRLAPEATLAQCRNTGLPDNLYGSDTLDCAGACTVRNGGFNLVPETAYTKTFGVVLRPSFVPGLTISIDRFLIDLQDQLIFLQPQNLIEQCLRTGNDFFCRGIVRNPGTFTLNSAPEGEPAAGWVVRGSSNGFKEQSYGWDFQGQYNLGLGSAGRLDFGFNGTLTTRVGAQEAPTVTPRNCVGYYGRTCGESLPRWAHQLRTTWSSPDRVASVSVNWRHRGPMPLDVYAPTDTGIPAASPNARRDQYPQIGSFNWFDLGFTFDVSKQMTFRLTANNILDRDPPIVPDSRSVIGLLRSNSIMGYDLLGRQIVASVSLRM</sequence>
<organism evidence="11 12">
    <name type="scientific">Sphingomonas carotinifaciens</name>
    <dbReference type="NCBI Taxonomy" id="1166323"/>
    <lineage>
        <taxon>Bacteria</taxon>
        <taxon>Pseudomonadati</taxon>
        <taxon>Pseudomonadota</taxon>
        <taxon>Alphaproteobacteria</taxon>
        <taxon>Sphingomonadales</taxon>
        <taxon>Sphingomonadaceae</taxon>
        <taxon>Sphingomonas</taxon>
    </lineage>
</organism>
<evidence type="ECO:0000256" key="5">
    <source>
        <dbReference type="ARBA" id="ARBA00023136"/>
    </source>
</evidence>
<keyword evidence="6 7" id="KW-0998">Cell outer membrane</keyword>
<feature type="chain" id="PRO_5009241889" evidence="9">
    <location>
        <begin position="25"/>
        <end position="1023"/>
    </location>
</feature>
<dbReference type="InterPro" id="IPR037066">
    <property type="entry name" value="Plug_dom_sf"/>
</dbReference>
<dbReference type="Gene3D" id="2.40.170.20">
    <property type="entry name" value="TonB-dependent receptor, beta-barrel domain"/>
    <property type="match status" value="1"/>
</dbReference>
<dbReference type="InterPro" id="IPR036942">
    <property type="entry name" value="Beta-barrel_TonB_sf"/>
</dbReference>
<keyword evidence="4 7" id="KW-0812">Transmembrane</keyword>
<dbReference type="GO" id="GO:0009279">
    <property type="term" value="C:cell outer membrane"/>
    <property type="evidence" value="ECO:0007669"/>
    <property type="project" value="UniProtKB-SubCell"/>
</dbReference>
<name>A0A1G7M619_9SPHN</name>
<accession>A0A1G7M619</accession>
<keyword evidence="11" id="KW-0675">Receptor</keyword>
<feature type="region of interest" description="Disordered" evidence="8">
    <location>
        <begin position="24"/>
        <end position="55"/>
    </location>
</feature>
<evidence type="ECO:0000256" key="4">
    <source>
        <dbReference type="ARBA" id="ARBA00022692"/>
    </source>
</evidence>
<reference evidence="11 12" key="1">
    <citation type="submission" date="2016-10" db="EMBL/GenBank/DDBJ databases">
        <authorList>
            <person name="Varghese N."/>
            <person name="Submissions S."/>
        </authorList>
    </citation>
    <scope>NUCLEOTIDE SEQUENCE [LARGE SCALE GENOMIC DNA]</scope>
    <source>
        <strain evidence="11 12">S7-754</strain>
    </source>
</reference>
<evidence type="ECO:0000256" key="3">
    <source>
        <dbReference type="ARBA" id="ARBA00022452"/>
    </source>
</evidence>
<evidence type="ECO:0000256" key="7">
    <source>
        <dbReference type="PROSITE-ProRule" id="PRU01360"/>
    </source>
</evidence>
<feature type="domain" description="TonB-dependent receptor plug" evidence="10">
    <location>
        <begin position="75"/>
        <end position="181"/>
    </location>
</feature>
<dbReference type="InterPro" id="IPR039426">
    <property type="entry name" value="TonB-dep_rcpt-like"/>
</dbReference>
<evidence type="ECO:0000256" key="9">
    <source>
        <dbReference type="SAM" id="SignalP"/>
    </source>
</evidence>
<dbReference type="EMBL" id="FNBI01000004">
    <property type="protein sequence ID" value="SDF57217.1"/>
    <property type="molecule type" value="Genomic_DNA"/>
</dbReference>
<dbReference type="PROSITE" id="PS52016">
    <property type="entry name" value="TONB_DEPENDENT_REC_3"/>
    <property type="match status" value="1"/>
</dbReference>
<proteinExistence type="inferred from homology"/>
<evidence type="ECO:0000256" key="8">
    <source>
        <dbReference type="SAM" id="MobiDB-lite"/>
    </source>
</evidence>
<keyword evidence="3 7" id="KW-1134">Transmembrane beta strand</keyword>
<evidence type="ECO:0000313" key="12">
    <source>
        <dbReference type="Proteomes" id="UP000323502"/>
    </source>
</evidence>
<keyword evidence="12" id="KW-1185">Reference proteome</keyword>
<evidence type="ECO:0000256" key="6">
    <source>
        <dbReference type="ARBA" id="ARBA00023237"/>
    </source>
</evidence>
<dbReference type="Gene3D" id="2.170.130.10">
    <property type="entry name" value="TonB-dependent receptor, plug domain"/>
    <property type="match status" value="1"/>
</dbReference>
<evidence type="ECO:0000259" key="10">
    <source>
        <dbReference type="Pfam" id="PF07715"/>
    </source>
</evidence>